<dbReference type="GO" id="GO:0006281">
    <property type="term" value="P:DNA repair"/>
    <property type="evidence" value="ECO:0007669"/>
    <property type="project" value="TreeGrafter"/>
</dbReference>
<accession>A0A2S5B4M0</accession>
<name>A0A2S5B4M0_9BASI</name>
<dbReference type="PROSITE" id="PS51194">
    <property type="entry name" value="HELICASE_CTER"/>
    <property type="match status" value="1"/>
</dbReference>
<dbReference type="GO" id="GO:0016787">
    <property type="term" value="F:hydrolase activity"/>
    <property type="evidence" value="ECO:0007669"/>
    <property type="project" value="UniProtKB-KW"/>
</dbReference>
<feature type="compositionally biased region" description="Polar residues" evidence="4">
    <location>
        <begin position="73"/>
        <end position="86"/>
    </location>
</feature>
<dbReference type="InterPro" id="IPR000330">
    <property type="entry name" value="SNF2_N"/>
</dbReference>
<dbReference type="InterPro" id="IPR027417">
    <property type="entry name" value="P-loop_NTPase"/>
</dbReference>
<protein>
    <recommendedName>
        <fullName evidence="5">Helicase C-terminal domain-containing protein</fullName>
    </recommendedName>
</protein>
<dbReference type="Pfam" id="PF00176">
    <property type="entry name" value="SNF2-rel_dom"/>
    <property type="match status" value="1"/>
</dbReference>
<dbReference type="Proteomes" id="UP000237144">
    <property type="component" value="Unassembled WGS sequence"/>
</dbReference>
<evidence type="ECO:0000256" key="1">
    <source>
        <dbReference type="ARBA" id="ARBA00022741"/>
    </source>
</evidence>
<feature type="domain" description="Helicase C-terminal" evidence="5">
    <location>
        <begin position="1052"/>
        <end position="1216"/>
    </location>
</feature>
<evidence type="ECO:0000313" key="7">
    <source>
        <dbReference type="Proteomes" id="UP000237144"/>
    </source>
</evidence>
<dbReference type="SMART" id="SM00487">
    <property type="entry name" value="DEXDc"/>
    <property type="match status" value="1"/>
</dbReference>
<evidence type="ECO:0000313" key="6">
    <source>
        <dbReference type="EMBL" id="POY71724.1"/>
    </source>
</evidence>
<keyword evidence="1" id="KW-0547">Nucleotide-binding</keyword>
<dbReference type="PANTHER" id="PTHR45626:SF51">
    <property type="entry name" value="SNF2-RELATED DOMAIN-CONTAINING PROTEIN"/>
    <property type="match status" value="1"/>
</dbReference>
<keyword evidence="7" id="KW-1185">Reference proteome</keyword>
<dbReference type="CDD" id="cd18793">
    <property type="entry name" value="SF2_C_SNF"/>
    <property type="match status" value="1"/>
</dbReference>
<dbReference type="InterPro" id="IPR049730">
    <property type="entry name" value="SNF2/RAD54-like_C"/>
</dbReference>
<keyword evidence="2" id="KW-0378">Hydrolase</keyword>
<dbReference type="Gene3D" id="3.40.50.300">
    <property type="entry name" value="P-loop containing nucleotide triphosphate hydrolases"/>
    <property type="match status" value="1"/>
</dbReference>
<organism evidence="6 7">
    <name type="scientific">Rhodotorula taiwanensis</name>
    <dbReference type="NCBI Taxonomy" id="741276"/>
    <lineage>
        <taxon>Eukaryota</taxon>
        <taxon>Fungi</taxon>
        <taxon>Dikarya</taxon>
        <taxon>Basidiomycota</taxon>
        <taxon>Pucciniomycotina</taxon>
        <taxon>Microbotryomycetes</taxon>
        <taxon>Sporidiobolales</taxon>
        <taxon>Sporidiobolaceae</taxon>
        <taxon>Rhodotorula</taxon>
    </lineage>
</organism>
<dbReference type="Gene3D" id="3.40.50.10810">
    <property type="entry name" value="Tandem AAA-ATPase domain"/>
    <property type="match status" value="1"/>
</dbReference>
<dbReference type="GO" id="GO:0005524">
    <property type="term" value="F:ATP binding"/>
    <property type="evidence" value="ECO:0007669"/>
    <property type="project" value="UniProtKB-KW"/>
</dbReference>
<proteinExistence type="predicted"/>
<dbReference type="InterPro" id="IPR014001">
    <property type="entry name" value="Helicase_ATP-bd"/>
</dbReference>
<evidence type="ECO:0000259" key="5">
    <source>
        <dbReference type="PROSITE" id="PS51194"/>
    </source>
</evidence>
<sequence>MVTTPLIEAPTRQQRQDADSARLPPPVADEVVKSASKAAYAEADEAELRDWIESRGVAVTSRPQEEMVPQANGEVNKQYTTPQNEPCPSEIPFPTPSWTPDQTLAEPLPVVEPNPSAAASPPPGGPCQQSSNQIPLHRLFPAGTVVLHRHAIVADEVDKVVVEDGWLDFSADILVKTTQYDRGCPQEEDDCPNLRIALPTVQHSPSPSPSKKRRRSSTATQRTAKRNKPDIDLLVELVTANAAARTVRATATQLGDDVVLRIYLIPQDLDELADPSYRGRSRKPIGSVVLNLLAAVRVSQKEWMGQVDPGEPVSFLREADTRSLLEVYRDVESPAHDPAFVEDLDTSADVRDRIVAALADGAPGVTTELFEYQRATLAKMLARELAPQQIVLPSFIRRSTSLVPTARDVFVSTDGRICLEPATVCEPRGGILAEDMGVGKTLITLALVLSTLSELPRLDGTSTYLDESSPSPAPYLLTRLSTEFPFASEMAEERKTRRRLPTLLPGVVLDAKEQLAYDQALRRQSAEDSLLTTLPFPSLRSIMLNHVKTAAVAQRYPYPTEDPDSPLPQAMFDELQATPPFYRLLPSANQEDSREGRRGTLKPRHVVVAATTLIVVPTDLVRQWEAQISEHVAPGVLRTLVLRTSKDKFRSAAEMATYDLILMSVARFADAAELTENSLRGVHWKRLVIDEGHVLAHGNRMRKLAQELRTESRWAVSGTPSTNLRVSDDTDTVAVGGDRIDYDRLGQLFSRFLQHDAFPRPETLRKIVQTHVNDNGERPSRLANTFDRAIMRHRPEHVRLAFSLPPITRRVVEIAMEECERKVYNALIATFVSNAITSQRIDVDYLFHPSKSHHLNLLCDNLAAATTFFGSSEFHSFAFDARKFAKEVLAGKKSLDWTEDEREKEHKVVSVLSEVLDDREALLTAGEPSIAFEVFGLPEELLATFRGLPAERSLLNRTLVSANELVRLRVDLKELRHADVKAWSDDEELVEELITFEEKRKRIDARPKSYKPDEDEQPLFKKRSRNAKVDLVPLPSDSVFREIRLGACTSAKFNHIIGELKRHPDEKHLQFIIFSSSKIDLLFANLSEALDLLSIRHKIFAGGHTRGGDRGATVQYFNRTTAAECQAILVDAKLGGRGMNLTAASRIIMLEPIWQPDLELQAEKRAHRLGQTKPVDLQILVVPGTFEHALLSRRGQLAREDFVKKTKAPQQDNELRSLLHESRYLEPAQRARNGRPVSNCDWGLVNPDLDL</sequence>
<dbReference type="STRING" id="741276.A0A2S5B4M0"/>
<dbReference type="InterPro" id="IPR050628">
    <property type="entry name" value="SNF2_RAD54_helicase_TF"/>
</dbReference>
<evidence type="ECO:0000256" key="4">
    <source>
        <dbReference type="SAM" id="MobiDB-lite"/>
    </source>
</evidence>
<dbReference type="EMBL" id="PJQD01000072">
    <property type="protein sequence ID" value="POY71724.1"/>
    <property type="molecule type" value="Genomic_DNA"/>
</dbReference>
<dbReference type="InterPro" id="IPR038718">
    <property type="entry name" value="SNF2-like_sf"/>
</dbReference>
<gene>
    <name evidence="6" type="ORF">BMF94_5085</name>
</gene>
<feature type="region of interest" description="Disordered" evidence="4">
    <location>
        <begin position="60"/>
        <end position="133"/>
    </location>
</feature>
<feature type="region of interest" description="Disordered" evidence="4">
    <location>
        <begin position="1"/>
        <end position="26"/>
    </location>
</feature>
<dbReference type="GO" id="GO:0008094">
    <property type="term" value="F:ATP-dependent activity, acting on DNA"/>
    <property type="evidence" value="ECO:0007669"/>
    <property type="project" value="TreeGrafter"/>
</dbReference>
<reference evidence="6 7" key="1">
    <citation type="journal article" date="2018" name="Front. Microbiol.">
        <title>Prospects for Fungal Bioremediation of Acidic Radioactive Waste Sites: Characterization and Genome Sequence of Rhodotorula taiwanensis MD1149.</title>
        <authorList>
            <person name="Tkavc R."/>
            <person name="Matrosova V.Y."/>
            <person name="Grichenko O.E."/>
            <person name="Gostincar C."/>
            <person name="Volpe R.P."/>
            <person name="Klimenkova P."/>
            <person name="Gaidamakova E.K."/>
            <person name="Zhou C.E."/>
            <person name="Stewart B.J."/>
            <person name="Lyman M.G."/>
            <person name="Malfatti S.A."/>
            <person name="Rubinfeld B."/>
            <person name="Courtot M."/>
            <person name="Singh J."/>
            <person name="Dalgard C.L."/>
            <person name="Hamilton T."/>
            <person name="Frey K.G."/>
            <person name="Gunde-Cimerman N."/>
            <person name="Dugan L."/>
            <person name="Daly M.J."/>
        </authorList>
    </citation>
    <scope>NUCLEOTIDE SEQUENCE [LARGE SCALE GENOMIC DNA]</scope>
    <source>
        <strain evidence="6 7">MD1149</strain>
    </source>
</reference>
<feature type="region of interest" description="Disordered" evidence="4">
    <location>
        <begin position="199"/>
        <end position="225"/>
    </location>
</feature>
<dbReference type="PANTHER" id="PTHR45626">
    <property type="entry name" value="TRANSCRIPTION TERMINATION FACTOR 2-RELATED"/>
    <property type="match status" value="1"/>
</dbReference>
<dbReference type="Pfam" id="PF00271">
    <property type="entry name" value="Helicase_C"/>
    <property type="match status" value="1"/>
</dbReference>
<dbReference type="OrthoDB" id="2801544at2759"/>
<dbReference type="AlphaFoldDB" id="A0A2S5B4M0"/>
<keyword evidence="3" id="KW-0067">ATP-binding</keyword>
<dbReference type="InterPro" id="IPR001650">
    <property type="entry name" value="Helicase_C-like"/>
</dbReference>
<dbReference type="GO" id="GO:0005634">
    <property type="term" value="C:nucleus"/>
    <property type="evidence" value="ECO:0007669"/>
    <property type="project" value="TreeGrafter"/>
</dbReference>
<evidence type="ECO:0000256" key="2">
    <source>
        <dbReference type="ARBA" id="ARBA00022801"/>
    </source>
</evidence>
<comment type="caution">
    <text evidence="6">The sequence shown here is derived from an EMBL/GenBank/DDBJ whole genome shotgun (WGS) entry which is preliminary data.</text>
</comment>
<evidence type="ECO:0000256" key="3">
    <source>
        <dbReference type="ARBA" id="ARBA00022840"/>
    </source>
</evidence>
<dbReference type="SUPFAM" id="SSF52540">
    <property type="entry name" value="P-loop containing nucleoside triphosphate hydrolases"/>
    <property type="match status" value="2"/>
</dbReference>